<organism evidence="10 11">
    <name type="scientific">Angomonas deanei</name>
    <dbReference type="NCBI Taxonomy" id="59799"/>
    <lineage>
        <taxon>Eukaryota</taxon>
        <taxon>Discoba</taxon>
        <taxon>Euglenozoa</taxon>
        <taxon>Kinetoplastea</taxon>
        <taxon>Metakinetoplastina</taxon>
        <taxon>Trypanosomatida</taxon>
        <taxon>Trypanosomatidae</taxon>
        <taxon>Strigomonadinae</taxon>
        <taxon>Angomonas</taxon>
    </lineage>
</organism>
<feature type="transmembrane region" description="Helical" evidence="8">
    <location>
        <begin position="226"/>
        <end position="246"/>
    </location>
</feature>
<gene>
    <name evidence="10" type="ORF">ADEAN_000785300</name>
</gene>
<feature type="region of interest" description="Disordered" evidence="7">
    <location>
        <begin position="1"/>
        <end position="23"/>
    </location>
</feature>
<feature type="domain" description="Sodium/calcium exchanger membrane region" evidence="9">
    <location>
        <begin position="323"/>
        <end position="439"/>
    </location>
</feature>
<evidence type="ECO:0000313" key="11">
    <source>
        <dbReference type="Proteomes" id="UP000515908"/>
    </source>
</evidence>
<dbReference type="AlphaFoldDB" id="A0A7G2CKD9"/>
<evidence type="ECO:0000256" key="8">
    <source>
        <dbReference type="SAM" id="Phobius"/>
    </source>
</evidence>
<accession>A0A7G2CKD9</accession>
<dbReference type="VEuPathDB" id="TriTrypDB:ADEAN_000785300"/>
<feature type="transmembrane region" description="Helical" evidence="8">
    <location>
        <begin position="50"/>
        <end position="68"/>
    </location>
</feature>
<evidence type="ECO:0000313" key="10">
    <source>
        <dbReference type="EMBL" id="CAD2220338.1"/>
    </source>
</evidence>
<evidence type="ECO:0000256" key="3">
    <source>
        <dbReference type="ARBA" id="ARBA00022692"/>
    </source>
</evidence>
<feature type="transmembrane region" description="Helical" evidence="8">
    <location>
        <begin position="423"/>
        <end position="446"/>
    </location>
</feature>
<dbReference type="Pfam" id="PF01699">
    <property type="entry name" value="Na_Ca_ex"/>
    <property type="match status" value="1"/>
</dbReference>
<keyword evidence="2" id="KW-0813">Transport</keyword>
<dbReference type="InterPro" id="IPR004713">
    <property type="entry name" value="CaH_exchang"/>
</dbReference>
<evidence type="ECO:0000256" key="6">
    <source>
        <dbReference type="ARBA" id="ARBA00023136"/>
    </source>
</evidence>
<evidence type="ECO:0000259" key="9">
    <source>
        <dbReference type="Pfam" id="PF01699"/>
    </source>
</evidence>
<dbReference type="GO" id="GO:0005774">
    <property type="term" value="C:vacuolar membrane"/>
    <property type="evidence" value="ECO:0007669"/>
    <property type="project" value="UniProtKB-ARBA"/>
</dbReference>
<evidence type="ECO:0000256" key="4">
    <source>
        <dbReference type="ARBA" id="ARBA00022989"/>
    </source>
</evidence>
<feature type="transmembrane region" description="Helical" evidence="8">
    <location>
        <begin position="392"/>
        <end position="411"/>
    </location>
</feature>
<feature type="transmembrane region" description="Helical" evidence="8">
    <location>
        <begin position="365"/>
        <end position="386"/>
    </location>
</feature>
<feature type="transmembrane region" description="Helical" evidence="8">
    <location>
        <begin position="328"/>
        <end position="353"/>
    </location>
</feature>
<proteinExistence type="predicted"/>
<feature type="transmembrane region" description="Helical" evidence="8">
    <location>
        <begin position="187"/>
        <end position="206"/>
    </location>
</feature>
<dbReference type="PANTHER" id="PTHR31503:SF22">
    <property type="entry name" value="VACUOLAR CALCIUM ION TRANSPORTER"/>
    <property type="match status" value="1"/>
</dbReference>
<dbReference type="InterPro" id="IPR044880">
    <property type="entry name" value="NCX_ion-bd_dom_sf"/>
</dbReference>
<keyword evidence="6 8" id="KW-0472">Membrane</keyword>
<dbReference type="Proteomes" id="UP000515908">
    <property type="component" value="Chromosome 17"/>
</dbReference>
<protein>
    <recommendedName>
        <fullName evidence="9">Sodium/calcium exchanger membrane region domain-containing protein</fullName>
    </recommendedName>
</protein>
<reference evidence="10 11" key="1">
    <citation type="submission" date="2020-08" db="EMBL/GenBank/DDBJ databases">
        <authorList>
            <person name="Newling K."/>
            <person name="Davey J."/>
            <person name="Forrester S."/>
        </authorList>
    </citation>
    <scope>NUCLEOTIDE SEQUENCE [LARGE SCALE GENOMIC DNA]</scope>
    <source>
        <strain evidence="11">Crithidia deanei Carvalho (ATCC PRA-265)</strain>
    </source>
</reference>
<keyword evidence="11" id="KW-1185">Reference proteome</keyword>
<feature type="transmembrane region" description="Helical" evidence="8">
    <location>
        <begin position="112"/>
        <end position="135"/>
    </location>
</feature>
<dbReference type="PANTHER" id="PTHR31503">
    <property type="entry name" value="VACUOLAR CALCIUM ION TRANSPORTER"/>
    <property type="match status" value="1"/>
</dbReference>
<feature type="transmembrane region" description="Helical" evidence="8">
    <location>
        <begin position="147"/>
        <end position="166"/>
    </location>
</feature>
<dbReference type="GO" id="GO:0006874">
    <property type="term" value="P:intracellular calcium ion homeostasis"/>
    <property type="evidence" value="ECO:0007669"/>
    <property type="project" value="TreeGrafter"/>
</dbReference>
<keyword evidence="4 8" id="KW-1133">Transmembrane helix</keyword>
<sequence length="466" mass="52310">MMRNQLRAYGTEEPSPSRNSFGLQDEDDLRTLTIKNQFANSFQLLKYGKVVCLFLLIVLCFLFVFYGVNVKEFSPSVSAALFFLSLLTIPLVGGWASEYAGDVVTHEDNAALSMLSSLLIEHSSEFAFFLFIVVMGEERFACYVRTVMIGSILLHLLLVLGVSVVFTPMAEDQTVFGLQMLGSFGEGMRFCLILFMFPTLYEYMIAIPDFERSADTTTPLKQEQNVLLISRLLCACALPAYLLYLVNTIRSRYFDADGRLHFPTNWWYALTYYHTVHSREGIARGAHSEPRFTRSVALWGFSIFQTIEVLLCGVVACTLLPAARACALPLPFVLVVLIPLSFNAGELASSFLFSREGRVDMGASIAFHCMIDMVMWVMPVVVLFAWTMGRSLDLSCHPYLVSVCFFSVMIVSTEGSASRMRRLLGVMLLSLYALLVCTCLMGGWHLCQKKSYTKPTFHTTTQKKGK</sequence>
<name>A0A7G2CKD9_9TRYP</name>
<keyword evidence="3 8" id="KW-0812">Transmembrane</keyword>
<feature type="transmembrane region" description="Helical" evidence="8">
    <location>
        <begin position="80"/>
        <end position="100"/>
    </location>
</feature>
<dbReference type="EMBL" id="LR877161">
    <property type="protein sequence ID" value="CAD2220338.1"/>
    <property type="molecule type" value="Genomic_DNA"/>
</dbReference>
<dbReference type="InterPro" id="IPR004837">
    <property type="entry name" value="NaCa_Exmemb"/>
</dbReference>
<dbReference type="GO" id="GO:0015369">
    <property type="term" value="F:calcium:proton antiporter activity"/>
    <property type="evidence" value="ECO:0007669"/>
    <property type="project" value="UniProtKB-ARBA"/>
</dbReference>
<evidence type="ECO:0000256" key="7">
    <source>
        <dbReference type="SAM" id="MobiDB-lite"/>
    </source>
</evidence>
<evidence type="ECO:0000256" key="1">
    <source>
        <dbReference type="ARBA" id="ARBA00004127"/>
    </source>
</evidence>
<keyword evidence="5" id="KW-0406">Ion transport</keyword>
<comment type="subcellular location">
    <subcellularLocation>
        <location evidence="1">Endomembrane system</location>
        <topology evidence="1">Multi-pass membrane protein</topology>
    </subcellularLocation>
</comment>
<dbReference type="OrthoDB" id="272417at2759"/>
<feature type="transmembrane region" description="Helical" evidence="8">
    <location>
        <begin position="296"/>
        <end position="322"/>
    </location>
</feature>
<dbReference type="Gene3D" id="1.20.1420.30">
    <property type="entry name" value="NCX, central ion-binding region"/>
    <property type="match status" value="1"/>
</dbReference>
<evidence type="ECO:0000256" key="5">
    <source>
        <dbReference type="ARBA" id="ARBA00023065"/>
    </source>
</evidence>
<dbReference type="GO" id="GO:0012505">
    <property type="term" value="C:endomembrane system"/>
    <property type="evidence" value="ECO:0007669"/>
    <property type="project" value="UniProtKB-SubCell"/>
</dbReference>
<evidence type="ECO:0000256" key="2">
    <source>
        <dbReference type="ARBA" id="ARBA00022448"/>
    </source>
</evidence>